<keyword evidence="2" id="KW-1185">Reference proteome</keyword>
<evidence type="ECO:0000313" key="1">
    <source>
        <dbReference type="EMBL" id="MBB4151918.1"/>
    </source>
</evidence>
<reference evidence="1 2" key="1">
    <citation type="submission" date="2020-08" db="EMBL/GenBank/DDBJ databases">
        <title>Genomic Encyclopedia of Type Strains, Phase IV (KMG-IV): sequencing the most valuable type-strain genomes for metagenomic binning, comparative biology and taxonomic classification.</title>
        <authorList>
            <person name="Goeker M."/>
        </authorList>
    </citation>
    <scope>NUCLEOTIDE SEQUENCE [LARGE SCALE GENOMIC DNA]</scope>
    <source>
        <strain evidence="1 2">DSM 19371</strain>
    </source>
</reference>
<sequence>MSACQLWLPDPNPIPILPWIDGSYTTSWDTTISNICPNREMRFFRH</sequence>
<name>A0A7W6PYG5_9SPHN</name>
<gene>
    <name evidence="1" type="ORF">GGQ90_005732</name>
</gene>
<dbReference type="AlphaFoldDB" id="A0A7W6PYG5"/>
<comment type="caution">
    <text evidence="1">The sequence shown here is derived from an EMBL/GenBank/DDBJ whole genome shotgun (WGS) entry which is preliminary data.</text>
</comment>
<accession>A0A7W6PYG5</accession>
<protein>
    <submittedName>
        <fullName evidence="1">Uncharacterized protein</fullName>
    </submittedName>
</protein>
<organism evidence="1 2">
    <name type="scientific">Sphingobium scionense</name>
    <dbReference type="NCBI Taxonomy" id="1404341"/>
    <lineage>
        <taxon>Bacteria</taxon>
        <taxon>Pseudomonadati</taxon>
        <taxon>Pseudomonadota</taxon>
        <taxon>Alphaproteobacteria</taxon>
        <taxon>Sphingomonadales</taxon>
        <taxon>Sphingomonadaceae</taxon>
        <taxon>Sphingobium</taxon>
    </lineage>
</organism>
<dbReference type="Proteomes" id="UP000590524">
    <property type="component" value="Unassembled WGS sequence"/>
</dbReference>
<evidence type="ECO:0000313" key="2">
    <source>
        <dbReference type="Proteomes" id="UP000590524"/>
    </source>
</evidence>
<proteinExistence type="predicted"/>
<dbReference type="EMBL" id="JACIEU010000057">
    <property type="protein sequence ID" value="MBB4151918.1"/>
    <property type="molecule type" value="Genomic_DNA"/>
</dbReference>